<dbReference type="PRINTS" id="PR00625">
    <property type="entry name" value="JDOMAIN"/>
</dbReference>
<name>A0A937AJD4_9BACT</name>
<dbReference type="EMBL" id="JAERQG010000001">
    <property type="protein sequence ID" value="MBL0763782.1"/>
    <property type="molecule type" value="Genomic_DNA"/>
</dbReference>
<keyword evidence="6" id="KW-1185">Reference proteome</keyword>
<dbReference type="Proteomes" id="UP000642920">
    <property type="component" value="Unassembled WGS sequence"/>
</dbReference>
<gene>
    <name evidence="5" type="ORF">JKP34_00885</name>
</gene>
<keyword evidence="2" id="KW-0802">TPR repeat</keyword>
<dbReference type="GO" id="GO:0036503">
    <property type="term" value="P:ERAD pathway"/>
    <property type="evidence" value="ECO:0007669"/>
    <property type="project" value="TreeGrafter"/>
</dbReference>
<dbReference type="SMART" id="SM00271">
    <property type="entry name" value="DnaJ"/>
    <property type="match status" value="1"/>
</dbReference>
<feature type="repeat" description="TPR" evidence="2">
    <location>
        <begin position="320"/>
        <end position="353"/>
    </location>
</feature>
<evidence type="ECO:0000313" key="5">
    <source>
        <dbReference type="EMBL" id="MBL0763782.1"/>
    </source>
</evidence>
<evidence type="ECO:0000259" key="4">
    <source>
        <dbReference type="PROSITE" id="PS50076"/>
    </source>
</evidence>
<dbReference type="InterPro" id="IPR019734">
    <property type="entry name" value="TPR_rpt"/>
</dbReference>
<dbReference type="InterPro" id="IPR011990">
    <property type="entry name" value="TPR-like_helical_dom_sf"/>
</dbReference>
<dbReference type="SUPFAM" id="SSF48452">
    <property type="entry name" value="TPR-like"/>
    <property type="match status" value="1"/>
</dbReference>
<dbReference type="GO" id="GO:0051787">
    <property type="term" value="F:misfolded protein binding"/>
    <property type="evidence" value="ECO:0007669"/>
    <property type="project" value="TreeGrafter"/>
</dbReference>
<dbReference type="GO" id="GO:0051087">
    <property type="term" value="F:protein-folding chaperone binding"/>
    <property type="evidence" value="ECO:0007669"/>
    <property type="project" value="TreeGrafter"/>
</dbReference>
<dbReference type="InterPro" id="IPR051948">
    <property type="entry name" value="Hsp70_co-chaperone_J-domain"/>
</dbReference>
<comment type="caution">
    <text evidence="5">The sequence shown here is derived from an EMBL/GenBank/DDBJ whole genome shotgun (WGS) entry which is preliminary data.</text>
</comment>
<feature type="transmembrane region" description="Helical" evidence="3">
    <location>
        <begin position="115"/>
        <end position="138"/>
    </location>
</feature>
<proteinExistence type="predicted"/>
<dbReference type="CDD" id="cd06257">
    <property type="entry name" value="DnaJ"/>
    <property type="match status" value="1"/>
</dbReference>
<keyword evidence="3" id="KW-0472">Membrane</keyword>
<reference evidence="5" key="1">
    <citation type="submission" date="2021-01" db="EMBL/GenBank/DDBJ databases">
        <title>Marivirga sp. nov., isolated from intertidal surface sediments.</title>
        <authorList>
            <person name="Zhang M."/>
        </authorList>
    </citation>
    <scope>NUCLEOTIDE SEQUENCE</scope>
    <source>
        <strain evidence="5">SM1354</strain>
    </source>
</reference>
<evidence type="ECO:0000256" key="3">
    <source>
        <dbReference type="SAM" id="Phobius"/>
    </source>
</evidence>
<dbReference type="AlphaFoldDB" id="A0A937AJD4"/>
<dbReference type="Pfam" id="PF00226">
    <property type="entry name" value="DnaJ"/>
    <property type="match status" value="1"/>
</dbReference>
<dbReference type="RefSeq" id="WP_201916746.1">
    <property type="nucleotide sequence ID" value="NZ_JAERQG010000001.1"/>
</dbReference>
<organism evidence="5 6">
    <name type="scientific">Marivirga atlantica</name>
    <dbReference type="NCBI Taxonomy" id="1548457"/>
    <lineage>
        <taxon>Bacteria</taxon>
        <taxon>Pseudomonadati</taxon>
        <taxon>Bacteroidota</taxon>
        <taxon>Cytophagia</taxon>
        <taxon>Cytophagales</taxon>
        <taxon>Marivirgaceae</taxon>
        <taxon>Marivirga</taxon>
    </lineage>
</organism>
<dbReference type="SUPFAM" id="SSF46565">
    <property type="entry name" value="Chaperone J-domain"/>
    <property type="match status" value="1"/>
</dbReference>
<protein>
    <submittedName>
        <fullName evidence="5">DnaJ domain-containing protein</fullName>
    </submittedName>
</protein>
<evidence type="ECO:0000313" key="6">
    <source>
        <dbReference type="Proteomes" id="UP000642920"/>
    </source>
</evidence>
<keyword evidence="3" id="KW-1133">Transmembrane helix</keyword>
<keyword evidence="1" id="KW-0143">Chaperone</keyword>
<evidence type="ECO:0000256" key="1">
    <source>
        <dbReference type="ARBA" id="ARBA00023186"/>
    </source>
</evidence>
<dbReference type="PROSITE" id="PS50076">
    <property type="entry name" value="DNAJ_2"/>
    <property type="match status" value="1"/>
</dbReference>
<dbReference type="Gene3D" id="1.10.287.110">
    <property type="entry name" value="DnaJ domain"/>
    <property type="match status" value="1"/>
</dbReference>
<dbReference type="PANTHER" id="PTHR44360">
    <property type="entry name" value="DNAJ HOMOLOG SUBFAMILY B MEMBER 9"/>
    <property type="match status" value="1"/>
</dbReference>
<keyword evidence="3" id="KW-0812">Transmembrane</keyword>
<feature type="domain" description="J" evidence="4">
    <location>
        <begin position="3"/>
        <end position="67"/>
    </location>
</feature>
<evidence type="ECO:0000256" key="2">
    <source>
        <dbReference type="PROSITE-ProRule" id="PRU00339"/>
    </source>
</evidence>
<sequence>MSNYYQILGITENANLAEIKSAYKRLAKQYHPDLNPSPVAEDEFKKISVAYRVLSNTISRSKYDSQLAQNRLDEMRTYTRNTSRSDYQNPYKRPVYKYSPRRTVYDRKTERKATLYAVAMIASVALIVYLGATIFNYYQSHMKQRLVDSFDKQAATADSLFYAGKDEAALVFVKKMSIEVSQQKGLSNYEYDYLKFRRKQADIDFKNRAYQDAVWGYLFYMEYTQKQEEDMVYKLAICYKQLGEFGKSVFILNELLNKNYRRFHTLALIADIYKNDLGNIPVALQYYEMGLANIENTYKTTYGDAYRLLVTAENTPNVYKQIYFESAKIYFSQEDYQEARKLLEWVVFFSPQQAEGYEYLYKTYNRLDQPKQACAVARKAKRKNVQLSEEMKNNCNV</sequence>
<dbReference type="PROSITE" id="PS50005">
    <property type="entry name" value="TPR"/>
    <property type="match status" value="1"/>
</dbReference>
<dbReference type="InterPro" id="IPR036869">
    <property type="entry name" value="J_dom_sf"/>
</dbReference>
<dbReference type="InterPro" id="IPR001623">
    <property type="entry name" value="DnaJ_domain"/>
</dbReference>
<dbReference type="Gene3D" id="1.25.40.10">
    <property type="entry name" value="Tetratricopeptide repeat domain"/>
    <property type="match status" value="1"/>
</dbReference>
<accession>A0A937AJD4</accession>
<dbReference type="PANTHER" id="PTHR44360:SF1">
    <property type="entry name" value="DNAJ HOMOLOG SUBFAMILY B MEMBER 9"/>
    <property type="match status" value="1"/>
</dbReference>